<dbReference type="Gene3D" id="3.40.50.720">
    <property type="entry name" value="NAD(P)-binding Rossmann-like Domain"/>
    <property type="match status" value="1"/>
</dbReference>
<evidence type="ECO:0000313" key="6">
    <source>
        <dbReference type="Proteomes" id="UP001215503"/>
    </source>
</evidence>
<proteinExistence type="inferred from homology"/>
<dbReference type="InterPro" id="IPR008927">
    <property type="entry name" value="6-PGluconate_DH-like_C_sf"/>
</dbReference>
<name>A0ABT5YQE5_9PROT</name>
<dbReference type="SUPFAM" id="SSF48179">
    <property type="entry name" value="6-phosphogluconate dehydrogenase C-terminal domain-like"/>
    <property type="match status" value="1"/>
</dbReference>
<feature type="domain" description="3-hydroxyacyl-CoA dehydrogenase C-terminal" evidence="3">
    <location>
        <begin position="187"/>
        <end position="253"/>
    </location>
</feature>
<gene>
    <name evidence="5" type="ORF">P2G67_13315</name>
</gene>
<feature type="domain" description="3-hydroxyacyl-CoA dehydrogenase NAD binding" evidence="4">
    <location>
        <begin position="5"/>
        <end position="184"/>
    </location>
</feature>
<sequence>MSGSTAIVGSGLIGRAWAIAFARAGWTVRLWDPVETAPAEAVDTIAGLLSDLAANDMLRGQDASRVLGRIAPAPNLAAALEGADWVQENAPEKLEIKRALWAEMEPLAGADTILASSTSAIVPSLFTEGLAGRHRCLTAHPINPPYLVPATELVPAPWTSAETMEKAESVMRAIGQAPIVMRKEIDGFVMNRMQGALLEEAFRLVADGVCGAEDVDVGIREGLALRWAFMGPFETIDLNAPGGVRDYAERYQGLYEGIFPSMQRRVDWAGPVMETIEGERRARLSETELQERQRWRDRHLMALLRHKARARDDIGE</sequence>
<dbReference type="Proteomes" id="UP001215503">
    <property type="component" value="Unassembled WGS sequence"/>
</dbReference>
<evidence type="ECO:0000313" key="5">
    <source>
        <dbReference type="EMBL" id="MDF2096955.1"/>
    </source>
</evidence>
<keyword evidence="6" id="KW-1185">Reference proteome</keyword>
<dbReference type="InterPro" id="IPR006108">
    <property type="entry name" value="3HC_DH_C"/>
</dbReference>
<accession>A0ABT5YQE5</accession>
<dbReference type="RefSeq" id="WP_275823722.1">
    <property type="nucleotide sequence ID" value="NZ_JARHUD010000008.1"/>
</dbReference>
<dbReference type="NCBIfam" id="NF004783">
    <property type="entry name" value="PRK06129.1"/>
    <property type="match status" value="1"/>
</dbReference>
<dbReference type="Pfam" id="PF00725">
    <property type="entry name" value="3HCDH"/>
    <property type="match status" value="1"/>
</dbReference>
<dbReference type="InterPro" id="IPR036291">
    <property type="entry name" value="NAD(P)-bd_dom_sf"/>
</dbReference>
<evidence type="ECO:0000256" key="1">
    <source>
        <dbReference type="ARBA" id="ARBA00009463"/>
    </source>
</evidence>
<dbReference type="Gene3D" id="1.10.1040.10">
    <property type="entry name" value="N-(1-d-carboxylethyl)-l-norvaline Dehydrogenase, domain 2"/>
    <property type="match status" value="1"/>
</dbReference>
<dbReference type="EMBL" id="JARHUD010000008">
    <property type="protein sequence ID" value="MDF2096955.1"/>
    <property type="molecule type" value="Genomic_DNA"/>
</dbReference>
<evidence type="ECO:0000259" key="4">
    <source>
        <dbReference type="Pfam" id="PF02737"/>
    </source>
</evidence>
<dbReference type="InterPro" id="IPR006180">
    <property type="entry name" value="3-OHacyl-CoA_DH_CS"/>
</dbReference>
<dbReference type="InterPro" id="IPR013328">
    <property type="entry name" value="6PGD_dom2"/>
</dbReference>
<dbReference type="InterPro" id="IPR006176">
    <property type="entry name" value="3-OHacyl-CoA_DH_NAD-bd"/>
</dbReference>
<organism evidence="5 6">
    <name type="scientific">Aquibaculum arenosum</name>
    <dbReference type="NCBI Taxonomy" id="3032591"/>
    <lineage>
        <taxon>Bacteria</taxon>
        <taxon>Pseudomonadati</taxon>
        <taxon>Pseudomonadota</taxon>
        <taxon>Alphaproteobacteria</taxon>
        <taxon>Rhodospirillales</taxon>
        <taxon>Rhodovibrionaceae</taxon>
        <taxon>Aquibaculum</taxon>
    </lineage>
</organism>
<dbReference type="PANTHER" id="PTHR48075">
    <property type="entry name" value="3-HYDROXYACYL-COA DEHYDROGENASE FAMILY PROTEIN"/>
    <property type="match status" value="1"/>
</dbReference>
<evidence type="ECO:0000256" key="2">
    <source>
        <dbReference type="ARBA" id="ARBA00023002"/>
    </source>
</evidence>
<reference evidence="5 6" key="1">
    <citation type="submission" date="2023-03" db="EMBL/GenBank/DDBJ databases">
        <title>Fodinicurvata sp. CAU 1616 isolated from sea sendiment.</title>
        <authorList>
            <person name="Kim W."/>
        </authorList>
    </citation>
    <scope>NUCLEOTIDE SEQUENCE [LARGE SCALE GENOMIC DNA]</scope>
    <source>
        <strain evidence="5 6">CAU 1616</strain>
    </source>
</reference>
<dbReference type="SUPFAM" id="SSF51735">
    <property type="entry name" value="NAD(P)-binding Rossmann-fold domains"/>
    <property type="match status" value="1"/>
</dbReference>
<keyword evidence="2 5" id="KW-0560">Oxidoreductase</keyword>
<dbReference type="Pfam" id="PF02737">
    <property type="entry name" value="3HCDH_N"/>
    <property type="match status" value="1"/>
</dbReference>
<dbReference type="EC" id="1.1.1.35" evidence="5"/>
<dbReference type="PROSITE" id="PS00067">
    <property type="entry name" value="3HCDH"/>
    <property type="match status" value="1"/>
</dbReference>
<dbReference type="GO" id="GO:0003857">
    <property type="term" value="F:(3S)-3-hydroxyacyl-CoA dehydrogenase (NAD+) activity"/>
    <property type="evidence" value="ECO:0007669"/>
    <property type="project" value="UniProtKB-EC"/>
</dbReference>
<protein>
    <submittedName>
        <fullName evidence="5">3-hydroxyacyl-CoA dehydrogenase</fullName>
        <ecNumber evidence="5">1.1.1.35</ecNumber>
    </submittedName>
</protein>
<comment type="similarity">
    <text evidence="1">Belongs to the 3-hydroxyacyl-CoA dehydrogenase family.</text>
</comment>
<evidence type="ECO:0000259" key="3">
    <source>
        <dbReference type="Pfam" id="PF00725"/>
    </source>
</evidence>
<dbReference type="PANTHER" id="PTHR48075:SF1">
    <property type="entry name" value="LAMBDA-CRYSTALLIN HOMOLOG"/>
    <property type="match status" value="1"/>
</dbReference>
<comment type="caution">
    <text evidence="5">The sequence shown here is derived from an EMBL/GenBank/DDBJ whole genome shotgun (WGS) entry which is preliminary data.</text>
</comment>